<evidence type="ECO:0000256" key="6">
    <source>
        <dbReference type="ARBA" id="ARBA00022989"/>
    </source>
</evidence>
<dbReference type="GO" id="GO:0006811">
    <property type="term" value="P:monoatomic ion transport"/>
    <property type="evidence" value="ECO:0007669"/>
    <property type="project" value="UniProtKB-KW"/>
</dbReference>
<sequence>MSFSIKVNSFFRLFKQAIRGDQQDYTVLSIDKAILLLAIPMVLEMAMESLFAVVDAFFVGQLHDNSAIATIGLTESLLSLIYSLAMGLGIGATAMVARRVGEKDIEAAKEAGAQAVLLGIILSLAISVVGILFSEDLLRLMGGSELLIEKNSGYTRWMITGNMSIMLLFLINGVFRGAGDASIAMRSLILANLVNMILDPIFIFGLGPIPAFGVEGAAIATTTGRSIGVLYQLYHLVRGKGIIMLHAKHLVAQWHIVWRLIVISSGSTGQFLIGSGSWIFLNRIMSSFGEAALGGYTFAIRVIVFAILPAWGMANAAATLVGQNLGAGHPDRAEQSAWRAAFLNMIFLGIVTVVFFLLARPIIGLFSIDPAAIEQGAECLQIVSLGYVFYAFSMVINQSFNGAGDTRTPTMISFVGFWLFQIPLAYLLAETFQVGTRGVYAAIAIAESLMAIAGIIIFRQGKWKLAKV</sequence>
<keyword evidence="3" id="KW-0050">Antiport</keyword>
<dbReference type="InterPro" id="IPR050222">
    <property type="entry name" value="MATE_MdtK"/>
</dbReference>
<reference evidence="11 12" key="1">
    <citation type="submission" date="2016-11" db="EMBL/GenBank/DDBJ databases">
        <authorList>
            <person name="Jaros S."/>
            <person name="Januszkiewicz K."/>
            <person name="Wedrychowicz H."/>
        </authorList>
    </citation>
    <scope>NUCLEOTIDE SEQUENCE [LARGE SCALE GENOMIC DNA]</scope>
    <source>
        <strain evidence="11 12">DSM 24574</strain>
    </source>
</reference>
<feature type="transmembrane region" description="Helical" evidence="10">
    <location>
        <begin position="33"/>
        <end position="60"/>
    </location>
</feature>
<dbReference type="Pfam" id="PF01554">
    <property type="entry name" value="MatE"/>
    <property type="match status" value="2"/>
</dbReference>
<dbReference type="GO" id="GO:0042910">
    <property type="term" value="F:xenobiotic transmembrane transporter activity"/>
    <property type="evidence" value="ECO:0007669"/>
    <property type="project" value="InterPro"/>
</dbReference>
<dbReference type="AlphaFoldDB" id="A0A1M5RNN3"/>
<keyword evidence="12" id="KW-1185">Reference proteome</keyword>
<evidence type="ECO:0000256" key="8">
    <source>
        <dbReference type="ARBA" id="ARBA00023136"/>
    </source>
</evidence>
<keyword evidence="8 10" id="KW-0472">Membrane</keyword>
<dbReference type="NCBIfam" id="TIGR00797">
    <property type="entry name" value="matE"/>
    <property type="match status" value="1"/>
</dbReference>
<evidence type="ECO:0000256" key="2">
    <source>
        <dbReference type="ARBA" id="ARBA00022448"/>
    </source>
</evidence>
<gene>
    <name evidence="11" type="ORF">SAMN04488109_3488</name>
</gene>
<dbReference type="GO" id="GO:0005886">
    <property type="term" value="C:plasma membrane"/>
    <property type="evidence" value="ECO:0007669"/>
    <property type="project" value="UniProtKB-SubCell"/>
</dbReference>
<keyword evidence="7" id="KW-0406">Ion transport</keyword>
<protein>
    <recommendedName>
        <fullName evidence="9">Multidrug-efflux transporter</fullName>
    </recommendedName>
</protein>
<feature type="transmembrane region" description="Helical" evidence="10">
    <location>
        <begin position="187"/>
        <end position="211"/>
    </location>
</feature>
<accession>A0A1M5RNN3</accession>
<organism evidence="11 12">
    <name type="scientific">Chryseolinea serpens</name>
    <dbReference type="NCBI Taxonomy" id="947013"/>
    <lineage>
        <taxon>Bacteria</taxon>
        <taxon>Pseudomonadati</taxon>
        <taxon>Bacteroidota</taxon>
        <taxon>Cytophagia</taxon>
        <taxon>Cytophagales</taxon>
        <taxon>Fulvivirgaceae</taxon>
        <taxon>Chryseolinea</taxon>
    </lineage>
</organism>
<dbReference type="RefSeq" id="WP_073136402.1">
    <property type="nucleotide sequence ID" value="NZ_FQWQ01000002.1"/>
</dbReference>
<name>A0A1M5RNN3_9BACT</name>
<dbReference type="InterPro" id="IPR002528">
    <property type="entry name" value="MATE_fam"/>
</dbReference>
<dbReference type="Proteomes" id="UP000184212">
    <property type="component" value="Unassembled WGS sequence"/>
</dbReference>
<evidence type="ECO:0000256" key="3">
    <source>
        <dbReference type="ARBA" id="ARBA00022449"/>
    </source>
</evidence>
<dbReference type="EMBL" id="FQWQ01000002">
    <property type="protein sequence ID" value="SHH27789.1"/>
    <property type="molecule type" value="Genomic_DNA"/>
</dbReference>
<dbReference type="STRING" id="947013.SAMN04488109_3488"/>
<evidence type="ECO:0000256" key="10">
    <source>
        <dbReference type="SAM" id="Phobius"/>
    </source>
</evidence>
<dbReference type="InterPro" id="IPR048279">
    <property type="entry name" value="MdtK-like"/>
</dbReference>
<evidence type="ECO:0000256" key="5">
    <source>
        <dbReference type="ARBA" id="ARBA00022692"/>
    </source>
</evidence>
<keyword evidence="5 10" id="KW-0812">Transmembrane</keyword>
<dbReference type="CDD" id="cd13139">
    <property type="entry name" value="MATE_like_14"/>
    <property type="match status" value="1"/>
</dbReference>
<feature type="transmembrane region" description="Helical" evidence="10">
    <location>
        <begin position="375"/>
        <end position="396"/>
    </location>
</feature>
<dbReference type="PIRSF" id="PIRSF006603">
    <property type="entry name" value="DinF"/>
    <property type="match status" value="1"/>
</dbReference>
<keyword evidence="2" id="KW-0813">Transport</keyword>
<feature type="transmembrane region" description="Helical" evidence="10">
    <location>
        <begin position="112"/>
        <end position="134"/>
    </location>
</feature>
<feature type="transmembrane region" description="Helical" evidence="10">
    <location>
        <begin position="439"/>
        <end position="458"/>
    </location>
</feature>
<dbReference type="PANTHER" id="PTHR43298:SF2">
    <property type="entry name" value="FMN_FAD EXPORTER YEEO-RELATED"/>
    <property type="match status" value="1"/>
</dbReference>
<dbReference type="GO" id="GO:0015297">
    <property type="term" value="F:antiporter activity"/>
    <property type="evidence" value="ECO:0007669"/>
    <property type="project" value="UniProtKB-KW"/>
</dbReference>
<dbReference type="PANTHER" id="PTHR43298">
    <property type="entry name" value="MULTIDRUG RESISTANCE PROTEIN NORM-RELATED"/>
    <property type="match status" value="1"/>
</dbReference>
<proteinExistence type="predicted"/>
<feature type="transmembrane region" description="Helical" evidence="10">
    <location>
        <begin position="154"/>
        <end position="175"/>
    </location>
</feature>
<keyword evidence="4" id="KW-1003">Cell membrane</keyword>
<dbReference type="OrthoDB" id="9776324at2"/>
<evidence type="ECO:0000256" key="9">
    <source>
        <dbReference type="ARBA" id="ARBA00031636"/>
    </source>
</evidence>
<feature type="transmembrane region" description="Helical" evidence="10">
    <location>
        <begin position="293"/>
        <end position="321"/>
    </location>
</feature>
<evidence type="ECO:0000256" key="1">
    <source>
        <dbReference type="ARBA" id="ARBA00004651"/>
    </source>
</evidence>
<feature type="transmembrane region" description="Helical" evidence="10">
    <location>
        <begin position="217"/>
        <end position="237"/>
    </location>
</feature>
<comment type="subcellular location">
    <subcellularLocation>
        <location evidence="1">Cell membrane</location>
        <topology evidence="1">Multi-pass membrane protein</topology>
    </subcellularLocation>
</comment>
<feature type="transmembrane region" description="Helical" evidence="10">
    <location>
        <begin position="257"/>
        <end position="281"/>
    </location>
</feature>
<keyword evidence="6 10" id="KW-1133">Transmembrane helix</keyword>
<evidence type="ECO:0000256" key="4">
    <source>
        <dbReference type="ARBA" id="ARBA00022475"/>
    </source>
</evidence>
<feature type="transmembrane region" description="Helical" evidence="10">
    <location>
        <begin position="342"/>
        <end position="363"/>
    </location>
</feature>
<evidence type="ECO:0000256" key="7">
    <source>
        <dbReference type="ARBA" id="ARBA00023065"/>
    </source>
</evidence>
<evidence type="ECO:0000313" key="11">
    <source>
        <dbReference type="EMBL" id="SHH27789.1"/>
    </source>
</evidence>
<feature type="transmembrane region" description="Helical" evidence="10">
    <location>
        <begin position="408"/>
        <end position="427"/>
    </location>
</feature>
<evidence type="ECO:0000313" key="12">
    <source>
        <dbReference type="Proteomes" id="UP000184212"/>
    </source>
</evidence>